<gene>
    <name evidence="2" type="ORF">A4S15_13390</name>
</gene>
<protein>
    <submittedName>
        <fullName evidence="2">Formyl-CoA transferase</fullName>
    </submittedName>
</protein>
<dbReference type="PANTHER" id="PTHR48207">
    <property type="entry name" value="SUCCINATE--HYDROXYMETHYLGLUTARATE COA-TRANSFERASE"/>
    <property type="match status" value="1"/>
</dbReference>
<reference evidence="2 3" key="1">
    <citation type="journal article" date="2017" name="Water Res.">
        <title>Comammox in drinking water systems.</title>
        <authorList>
            <person name="Wang Y."/>
            <person name="Ma L."/>
            <person name="Mao Y."/>
            <person name="Jiang X."/>
            <person name="Xia Y."/>
            <person name="Yu K."/>
            <person name="Li B."/>
            <person name="Zhang T."/>
        </authorList>
    </citation>
    <scope>NUCLEOTIDE SEQUENCE [LARGE SCALE GENOMIC DNA]</scope>
    <source>
        <strain evidence="2">SG_bin8</strain>
    </source>
</reference>
<dbReference type="PANTHER" id="PTHR48207:SF3">
    <property type="entry name" value="SUCCINATE--HYDROXYMETHYLGLUTARATE COA-TRANSFERASE"/>
    <property type="match status" value="1"/>
</dbReference>
<dbReference type="GO" id="GO:0008410">
    <property type="term" value="F:CoA-transferase activity"/>
    <property type="evidence" value="ECO:0007669"/>
    <property type="project" value="TreeGrafter"/>
</dbReference>
<dbReference type="Gene3D" id="3.40.50.10540">
    <property type="entry name" value="Crotonobetainyl-coa:carnitine coa-transferase, domain 1"/>
    <property type="match status" value="1"/>
</dbReference>
<dbReference type="STRING" id="1827387.A4S15_13390"/>
<sequence length="410" mass="43033">MTDDPPHAPATNGLSAPLDGIRIVELGAFIAGPFCGQLLGDLGADILKIEAPGQGDPLRRWGVARKDGKSLWWPVMARNKRSLSIDLRQADGAALARRVIASADVLIENFKPGTLEGFGLAPELLQADNQRLIIARVSGFGQTGPYAARPGFAAVAEAMAGLRIISGYPDRPPTRSGLSLADSVAGLYAALGVLAALRVRDQTGRGQVIDVALTEAALGISEGIIPEWSATGKVRERSGLAAPGFAPSNIYPCADTKWLVIAANSDPLFRRLATAMGQPALGDDPRFSHHEARGEHQAVLDALIGGWTATLTRQELIERLIAADVPCGPIYDAADVAADPHFRERQAIVEVEVEGIGKLAMPGVMPRFSQTPGSIRFPGGALGAANHDILAGELGLDDQEIAALTAKGVI</sequence>
<dbReference type="InterPro" id="IPR050483">
    <property type="entry name" value="CoA-transferase_III_domain"/>
</dbReference>
<name>A0A1W9HU69_9HYPH</name>
<keyword evidence="1 2" id="KW-0808">Transferase</keyword>
<dbReference type="SUPFAM" id="SSF89796">
    <property type="entry name" value="CoA-transferase family III (CaiB/BaiF)"/>
    <property type="match status" value="1"/>
</dbReference>
<dbReference type="AlphaFoldDB" id="A0A1W9HU69"/>
<dbReference type="Proteomes" id="UP000192872">
    <property type="component" value="Unassembled WGS sequence"/>
</dbReference>
<dbReference type="InterPro" id="IPR044855">
    <property type="entry name" value="CoA-Trfase_III_dom3_sf"/>
</dbReference>
<evidence type="ECO:0000313" key="3">
    <source>
        <dbReference type="Proteomes" id="UP000192872"/>
    </source>
</evidence>
<evidence type="ECO:0000256" key="1">
    <source>
        <dbReference type="ARBA" id="ARBA00022679"/>
    </source>
</evidence>
<dbReference type="InterPro" id="IPR003673">
    <property type="entry name" value="CoA-Trfase_fam_III"/>
</dbReference>
<evidence type="ECO:0000313" key="2">
    <source>
        <dbReference type="EMBL" id="OQW50787.1"/>
    </source>
</evidence>
<dbReference type="RefSeq" id="WP_376800553.1">
    <property type="nucleotide sequence ID" value="NZ_DLRA01000016.1"/>
</dbReference>
<dbReference type="Pfam" id="PF02515">
    <property type="entry name" value="CoA_transf_3"/>
    <property type="match status" value="1"/>
</dbReference>
<organism evidence="2 3">
    <name type="scientific">Candidatus Raskinella chloraquaticus</name>
    <dbReference type="NCBI Taxonomy" id="1951219"/>
    <lineage>
        <taxon>Bacteria</taxon>
        <taxon>Pseudomonadati</taxon>
        <taxon>Pseudomonadota</taxon>
        <taxon>Alphaproteobacteria</taxon>
        <taxon>Hyphomicrobiales</taxon>
        <taxon>Phreatobacteraceae</taxon>
        <taxon>Candidatus Raskinella</taxon>
    </lineage>
</organism>
<accession>A0A1W9HU69</accession>
<proteinExistence type="predicted"/>
<dbReference type="Gene3D" id="3.30.1540.10">
    <property type="entry name" value="formyl-coa transferase, domain 3"/>
    <property type="match status" value="1"/>
</dbReference>
<comment type="caution">
    <text evidence="2">The sequence shown here is derived from an EMBL/GenBank/DDBJ whole genome shotgun (WGS) entry which is preliminary data.</text>
</comment>
<dbReference type="EMBL" id="LWDL01000024">
    <property type="protein sequence ID" value="OQW50787.1"/>
    <property type="molecule type" value="Genomic_DNA"/>
</dbReference>
<dbReference type="InterPro" id="IPR023606">
    <property type="entry name" value="CoA-Trfase_III_dom_1_sf"/>
</dbReference>